<keyword evidence="3" id="KW-1185">Reference proteome</keyword>
<accession>A0A0R1N1Y6</accession>
<dbReference type="Proteomes" id="UP000051330">
    <property type="component" value="Unassembled WGS sequence"/>
</dbReference>
<evidence type="ECO:0000256" key="1">
    <source>
        <dbReference type="SAM" id="Phobius"/>
    </source>
</evidence>
<gene>
    <name evidence="2" type="ORF">FD09_GL001495</name>
</gene>
<organism evidence="2 3">
    <name type="scientific">Schleiferilactobacillus perolens DSM 12744</name>
    <dbReference type="NCBI Taxonomy" id="1423792"/>
    <lineage>
        <taxon>Bacteria</taxon>
        <taxon>Bacillati</taxon>
        <taxon>Bacillota</taxon>
        <taxon>Bacilli</taxon>
        <taxon>Lactobacillales</taxon>
        <taxon>Lactobacillaceae</taxon>
        <taxon>Schleiferilactobacillus</taxon>
    </lineage>
</organism>
<reference evidence="2 3" key="1">
    <citation type="journal article" date="2015" name="Genome Announc.">
        <title>Expanding the biotechnology potential of lactobacilli through comparative genomics of 213 strains and associated genera.</title>
        <authorList>
            <person name="Sun Z."/>
            <person name="Harris H.M."/>
            <person name="McCann A."/>
            <person name="Guo C."/>
            <person name="Argimon S."/>
            <person name="Zhang W."/>
            <person name="Yang X."/>
            <person name="Jeffery I.B."/>
            <person name="Cooney J.C."/>
            <person name="Kagawa T.F."/>
            <person name="Liu W."/>
            <person name="Song Y."/>
            <person name="Salvetti E."/>
            <person name="Wrobel A."/>
            <person name="Rasinkangas P."/>
            <person name="Parkhill J."/>
            <person name="Rea M.C."/>
            <person name="O'Sullivan O."/>
            <person name="Ritari J."/>
            <person name="Douillard F.P."/>
            <person name="Paul Ross R."/>
            <person name="Yang R."/>
            <person name="Briner A.E."/>
            <person name="Felis G.E."/>
            <person name="de Vos W.M."/>
            <person name="Barrangou R."/>
            <person name="Klaenhammer T.R."/>
            <person name="Caufield P.W."/>
            <person name="Cui Y."/>
            <person name="Zhang H."/>
            <person name="O'Toole P.W."/>
        </authorList>
    </citation>
    <scope>NUCLEOTIDE SEQUENCE [LARGE SCALE GENOMIC DNA]</scope>
    <source>
        <strain evidence="2 3">DSM 12744</strain>
    </source>
</reference>
<dbReference type="PIRSF" id="PIRSF037259">
    <property type="entry name" value="EcsB_ABC"/>
    <property type="match status" value="1"/>
</dbReference>
<feature type="transmembrane region" description="Helical" evidence="1">
    <location>
        <begin position="309"/>
        <end position="329"/>
    </location>
</feature>
<evidence type="ECO:0000313" key="3">
    <source>
        <dbReference type="Proteomes" id="UP000051330"/>
    </source>
</evidence>
<dbReference type="RefSeq" id="WP_057818451.1">
    <property type="nucleotide sequence ID" value="NZ_AZEC01000002.1"/>
</dbReference>
<dbReference type="STRING" id="1423792.FD09_GL001495"/>
<sequence>MKELWQSRQRHHLTQQIKYLRLVFNDHFMIALIFLFGALGVSYANALKTVTAPLWWGAPLLIIGFWALLQMGKLASLFFAADAVFLQPQEANMQAYVRGAWRYSHVLPLIILTFLGLLAAPFAIQGAGLTIIQWASFLVALLLLKSADLSVQSMALFVGQSENNTRWYWFSQLINIASLALTIYLPNYVAIGGAVLALIWEIQANRRAQQIAQKGRIDWLPAIAQEERRQFRIYRFYNLFTDVPGMVASAKRRKYLDIFLPRQSLSPQHTFTYLYTRGFLRGTEYLGLFLRLTVIGAVILYFVNTWWLAALVAALFIYLIGFQLLPFAGQYQNNVMTFLYPVTKRTQRQAFLHLLTILLGLTWLVFLIPTCWRLGFSTLTFAATGISLLILIAFIVVYAPRRIDKIQ</sequence>
<feature type="transmembrane region" description="Helical" evidence="1">
    <location>
        <begin position="167"/>
        <end position="200"/>
    </location>
</feature>
<dbReference type="OrthoDB" id="2447941at2"/>
<keyword evidence="1" id="KW-0472">Membrane</keyword>
<comment type="caution">
    <text evidence="2">The sequence shown here is derived from an EMBL/GenBank/DDBJ whole genome shotgun (WGS) entry which is preliminary data.</text>
</comment>
<feature type="transmembrane region" description="Helical" evidence="1">
    <location>
        <begin position="285"/>
        <end position="303"/>
    </location>
</feature>
<feature type="transmembrane region" description="Helical" evidence="1">
    <location>
        <begin position="100"/>
        <end position="120"/>
    </location>
</feature>
<dbReference type="GO" id="GO:0016020">
    <property type="term" value="C:membrane"/>
    <property type="evidence" value="ECO:0007669"/>
    <property type="project" value="InterPro"/>
</dbReference>
<dbReference type="AlphaFoldDB" id="A0A0R1N1Y6"/>
<dbReference type="InterPro" id="IPR010288">
    <property type="entry name" value="EcsB_ABC"/>
</dbReference>
<name>A0A0R1N1Y6_9LACO</name>
<evidence type="ECO:0000313" key="2">
    <source>
        <dbReference type="EMBL" id="KRL14326.1"/>
    </source>
</evidence>
<feature type="transmembrane region" description="Helical" evidence="1">
    <location>
        <begin position="374"/>
        <end position="399"/>
    </location>
</feature>
<feature type="transmembrane region" description="Helical" evidence="1">
    <location>
        <begin position="54"/>
        <end position="80"/>
    </location>
</feature>
<feature type="transmembrane region" description="Helical" evidence="1">
    <location>
        <begin position="350"/>
        <end position="368"/>
    </location>
</feature>
<dbReference type="PATRIC" id="fig|1423792.3.peg.1511"/>
<proteinExistence type="predicted"/>
<feature type="transmembrane region" description="Helical" evidence="1">
    <location>
        <begin position="28"/>
        <end position="47"/>
    </location>
</feature>
<protein>
    <submittedName>
        <fullName evidence="2">ABC transporter EcsB</fullName>
    </submittedName>
</protein>
<keyword evidence="1" id="KW-0812">Transmembrane</keyword>
<dbReference type="EMBL" id="AZEC01000002">
    <property type="protein sequence ID" value="KRL14326.1"/>
    <property type="molecule type" value="Genomic_DNA"/>
</dbReference>
<keyword evidence="1" id="KW-1133">Transmembrane helix</keyword>
<dbReference type="Pfam" id="PF05975">
    <property type="entry name" value="EcsB"/>
    <property type="match status" value="1"/>
</dbReference>